<feature type="region of interest" description="Disordered" evidence="9">
    <location>
        <begin position="1"/>
        <end position="65"/>
    </location>
</feature>
<dbReference type="EMBL" id="AYCK01002488">
    <property type="status" value="NOT_ANNOTATED_CDS"/>
    <property type="molecule type" value="Genomic_DNA"/>
</dbReference>
<feature type="compositionally biased region" description="Basic and acidic residues" evidence="9">
    <location>
        <begin position="1606"/>
        <end position="1621"/>
    </location>
</feature>
<dbReference type="InterPro" id="IPR050164">
    <property type="entry name" value="Peptidase_C19"/>
</dbReference>
<dbReference type="PROSITE" id="PS00973">
    <property type="entry name" value="USP_2"/>
    <property type="match status" value="1"/>
</dbReference>
<dbReference type="GeneTree" id="ENSGT00940000155375"/>
<dbReference type="InterPro" id="IPR016024">
    <property type="entry name" value="ARM-type_fold"/>
</dbReference>
<feature type="compositionally biased region" description="Polar residues" evidence="9">
    <location>
        <begin position="1"/>
        <end position="19"/>
    </location>
</feature>
<organism evidence="11 12">
    <name type="scientific">Poecilia formosa</name>
    <name type="common">Amazon molly</name>
    <name type="synonym">Limia formosa</name>
    <dbReference type="NCBI Taxonomy" id="48698"/>
    <lineage>
        <taxon>Eukaryota</taxon>
        <taxon>Metazoa</taxon>
        <taxon>Chordata</taxon>
        <taxon>Craniata</taxon>
        <taxon>Vertebrata</taxon>
        <taxon>Euteleostomi</taxon>
        <taxon>Actinopterygii</taxon>
        <taxon>Neopterygii</taxon>
        <taxon>Teleostei</taxon>
        <taxon>Neoteleostei</taxon>
        <taxon>Acanthomorphata</taxon>
        <taxon>Ovalentaria</taxon>
        <taxon>Atherinomorphae</taxon>
        <taxon>Cyprinodontiformes</taxon>
        <taxon>Poeciliidae</taxon>
        <taxon>Poeciliinae</taxon>
        <taxon>Poecilia</taxon>
    </lineage>
</organism>
<dbReference type="Pfam" id="PF12030">
    <property type="entry name" value="DUF3517"/>
    <property type="match status" value="1"/>
</dbReference>
<dbReference type="InterPro" id="IPR021905">
    <property type="entry name" value="DUF3517"/>
</dbReference>
<dbReference type="PROSITE" id="PS50235">
    <property type="entry name" value="USP_3"/>
    <property type="match status" value="1"/>
</dbReference>
<protein>
    <recommendedName>
        <fullName evidence="3">ubiquitinyl hydrolase 1</fullName>
        <ecNumber evidence="3">3.4.19.12</ecNumber>
    </recommendedName>
</protein>
<accession>A0A096M330</accession>
<dbReference type="CDD" id="cd02659">
    <property type="entry name" value="peptidase_C19C"/>
    <property type="match status" value="1"/>
</dbReference>
<dbReference type="EC" id="3.4.19.12" evidence="3"/>
<dbReference type="InterPro" id="IPR056850">
    <property type="entry name" value="ARM_UBP34_24_USP9X_Y"/>
</dbReference>
<evidence type="ECO:0000313" key="12">
    <source>
        <dbReference type="Proteomes" id="UP000028760"/>
    </source>
</evidence>
<name>A0A096M330_POEFO</name>
<keyword evidence="4" id="KW-0597">Phosphoprotein</keyword>
<reference evidence="11" key="2">
    <citation type="submission" date="2025-08" db="UniProtKB">
        <authorList>
            <consortium name="Ensembl"/>
        </authorList>
    </citation>
    <scope>IDENTIFICATION</scope>
</reference>
<dbReference type="Ensembl" id="ENSPFOT00000030883.1">
    <property type="protein sequence ID" value="ENSPFOP00000025821.1"/>
    <property type="gene ID" value="ENSPFOG00000014198.2"/>
</dbReference>
<feature type="compositionally biased region" description="Polar residues" evidence="9">
    <location>
        <begin position="2547"/>
        <end position="2558"/>
    </location>
</feature>
<dbReference type="Pfam" id="PF22900">
    <property type="entry name" value="UCH_UBL1"/>
    <property type="match status" value="1"/>
</dbReference>
<evidence type="ECO:0000256" key="4">
    <source>
        <dbReference type="ARBA" id="ARBA00022553"/>
    </source>
</evidence>
<dbReference type="GO" id="GO:0006508">
    <property type="term" value="P:proteolysis"/>
    <property type="evidence" value="ECO:0007669"/>
    <property type="project" value="UniProtKB-KW"/>
</dbReference>
<dbReference type="EMBL" id="AYCK01002489">
    <property type="status" value="NOT_ANNOTATED_CDS"/>
    <property type="molecule type" value="Genomic_DNA"/>
</dbReference>
<evidence type="ECO:0000313" key="11">
    <source>
        <dbReference type="Ensembl" id="ENSPFOP00000025821.1"/>
    </source>
</evidence>
<feature type="region of interest" description="Disordered" evidence="9">
    <location>
        <begin position="971"/>
        <end position="1003"/>
    </location>
</feature>
<feature type="region of interest" description="Disordered" evidence="9">
    <location>
        <begin position="2512"/>
        <end position="2600"/>
    </location>
</feature>
<dbReference type="InterPro" id="IPR001394">
    <property type="entry name" value="Peptidase_C19_UCH"/>
</dbReference>
<evidence type="ECO:0000256" key="8">
    <source>
        <dbReference type="ARBA" id="ARBA00022807"/>
    </source>
</evidence>
<evidence type="ECO:0000256" key="6">
    <source>
        <dbReference type="ARBA" id="ARBA00022786"/>
    </source>
</evidence>
<dbReference type="GO" id="GO:0016477">
    <property type="term" value="P:cell migration"/>
    <property type="evidence" value="ECO:0007669"/>
    <property type="project" value="TreeGrafter"/>
</dbReference>
<feature type="domain" description="USP" evidence="10">
    <location>
        <begin position="1562"/>
        <end position="1960"/>
    </location>
</feature>
<dbReference type="GO" id="GO:0005634">
    <property type="term" value="C:nucleus"/>
    <property type="evidence" value="ECO:0007669"/>
    <property type="project" value="TreeGrafter"/>
</dbReference>
<keyword evidence="5" id="KW-0645">Protease</keyword>
<reference evidence="11" key="3">
    <citation type="submission" date="2025-09" db="UniProtKB">
        <authorList>
            <consortium name="Ensembl"/>
        </authorList>
    </citation>
    <scope>IDENTIFICATION</scope>
</reference>
<feature type="compositionally biased region" description="Low complexity" evidence="9">
    <location>
        <begin position="32"/>
        <end position="61"/>
    </location>
</feature>
<evidence type="ECO:0000256" key="7">
    <source>
        <dbReference type="ARBA" id="ARBA00022801"/>
    </source>
</evidence>
<dbReference type="Pfam" id="PF25010">
    <property type="entry name" value="ARM_UBP24_USP9X-Y"/>
    <property type="match status" value="1"/>
</dbReference>
<dbReference type="Proteomes" id="UP000028760">
    <property type="component" value="Unassembled WGS sequence"/>
</dbReference>
<dbReference type="Gene3D" id="3.90.70.10">
    <property type="entry name" value="Cysteine proteinases"/>
    <property type="match status" value="1"/>
</dbReference>
<dbReference type="PANTHER" id="PTHR24006:SF925">
    <property type="entry name" value="UBIQUITINYL HYDROLASE 1"/>
    <property type="match status" value="1"/>
</dbReference>
<dbReference type="InterPro" id="IPR055176">
    <property type="entry name" value="UBP24/USP9X/USP9Y_UBL"/>
</dbReference>
<comment type="catalytic activity">
    <reaction evidence="1">
        <text>Thiol-dependent hydrolysis of ester, thioester, amide, peptide and isopeptide bonds formed by the C-terminal Gly of ubiquitin (a 76-residue protein attached to proteins as an intracellular targeting signal).</text>
        <dbReference type="EC" id="3.4.19.12"/>
    </reaction>
</comment>
<evidence type="ECO:0000256" key="9">
    <source>
        <dbReference type="SAM" id="MobiDB-lite"/>
    </source>
</evidence>
<feature type="region of interest" description="Disordered" evidence="9">
    <location>
        <begin position="1597"/>
        <end position="1621"/>
    </location>
</feature>
<dbReference type="GO" id="GO:0005829">
    <property type="term" value="C:cytosol"/>
    <property type="evidence" value="ECO:0007669"/>
    <property type="project" value="TreeGrafter"/>
</dbReference>
<reference evidence="12" key="1">
    <citation type="submission" date="2013-10" db="EMBL/GenBank/DDBJ databases">
        <authorList>
            <person name="Schartl M."/>
            <person name="Warren W."/>
        </authorList>
    </citation>
    <scope>NUCLEOTIDE SEQUENCE [LARGE SCALE GENOMIC DNA]</scope>
    <source>
        <strain evidence="12">female</strain>
    </source>
</reference>
<dbReference type="InterPro" id="IPR018200">
    <property type="entry name" value="USP_CS"/>
</dbReference>
<dbReference type="Pfam" id="PF00443">
    <property type="entry name" value="UCH"/>
    <property type="match status" value="1"/>
</dbReference>
<proteinExistence type="inferred from homology"/>
<dbReference type="SUPFAM" id="SSF48371">
    <property type="entry name" value="ARM repeat"/>
    <property type="match status" value="1"/>
</dbReference>
<dbReference type="InterPro" id="IPR038765">
    <property type="entry name" value="Papain-like_cys_pep_sf"/>
</dbReference>
<comment type="similarity">
    <text evidence="2">Belongs to the peptidase C19 family.</text>
</comment>
<dbReference type="SUPFAM" id="SSF54001">
    <property type="entry name" value="Cysteine proteinases"/>
    <property type="match status" value="1"/>
</dbReference>
<feature type="compositionally biased region" description="Low complexity" evidence="9">
    <location>
        <begin position="977"/>
        <end position="991"/>
    </location>
</feature>
<dbReference type="InterPro" id="IPR028889">
    <property type="entry name" value="USP"/>
</dbReference>
<dbReference type="GO" id="GO:0004843">
    <property type="term" value="F:cysteine-type deubiquitinase activity"/>
    <property type="evidence" value="ECO:0007669"/>
    <property type="project" value="UniProtKB-EC"/>
</dbReference>
<feature type="compositionally biased region" description="Acidic residues" evidence="9">
    <location>
        <begin position="2521"/>
        <end position="2533"/>
    </location>
</feature>
<evidence type="ECO:0000256" key="5">
    <source>
        <dbReference type="ARBA" id="ARBA00022670"/>
    </source>
</evidence>
<dbReference type="PROSITE" id="PS00972">
    <property type="entry name" value="USP_1"/>
    <property type="match status" value="1"/>
</dbReference>
<dbReference type="GO" id="GO:0016579">
    <property type="term" value="P:protein deubiquitination"/>
    <property type="evidence" value="ECO:0007669"/>
    <property type="project" value="InterPro"/>
</dbReference>
<evidence type="ECO:0000259" key="10">
    <source>
        <dbReference type="PROSITE" id="PS50235"/>
    </source>
</evidence>
<dbReference type="PANTHER" id="PTHR24006">
    <property type="entry name" value="UBIQUITIN CARBOXYL-TERMINAL HYDROLASE"/>
    <property type="match status" value="1"/>
</dbReference>
<sequence>MTATTRGSPVGGNDSQGQGQAPDAQSQPPLPQNQTSSPNSSNENSPVSPPDEQGQGEGPPQLEEEEPAFPHTDLAKLDDMINRPRWVVPVLPKGELEVLLEAAIDLSKKGLDVKCEACQRFFRDGLTISFTKILTDEAVSGWKFEIHRCIINNTHRLVELCVAKLSQDWFPLLELLAMALNPHCKFHIYNGTRPSETVPAGAQLADDELYARPPDPRSPKGWLVDLINKFGTLNGFQILHDRFMSGQALNVQIIAALIKPFGQCYEFLTLHTVKKYFLPVIEMVPQFLENLTDEELKKEAKNEAKNDALSMIIKSLKNLASRVPGQEETVKNLEIFRLKMILRLLQISSFNGKMNALNEVNKVISSVSYYTHRHNPEEEEWLTAERMAEWIQQNHILSIVLRDSLHQPQYVEKLEKILRFVIKEKALTMQDLDNIWAAQAGKHEAIVKNVHDLLAKLAWDFSPEQLDHLFDCFKASWTNASKKQREKLLELIRRLAEDDKDGVMAHKVLNLLWNLAHSDDVPVDIMDQALSAHIKILDYSCSQDRDTQKIQWIDRFIEELRTNDKWVIPALKQIREICSLFGEAPQNLSQTQRSPHVFYRHDLINQLQHNHALVTLVAENLSAYMETMRQLSKEEQAEFDPQTVRPGSRYSHVQEVQERLNFLRFLLKDGQLWLCAPQAKQIWKCLAENAVFLCDREACFKWYSKLMGDEPDLDPDINKDFFENNVLQLDPSLLTENGMKCFERFFKAVNCREGKLVAKRRAYMMDDLELIGLDYLWRVVIQGSDDIANRAIDLLKEIYTNLGPKLQVNQVEIHEDFIQSCFDRLKASYDTLCVLDGDKDSINCARQEAIRMVRVLTVLKEYINECDSDYHEERTILPMSRAFRGKHITLIVRFPNQGRQVDDLDIWSHTNDTIGSVRRGILNRIKANAAHTKIELFIGGEVVDPADDRKLIGQLNLKDKTMQLITAKLTQVSANMPSSPDSSSDSSTGSPGNHGNHYSDGPNPEVESCLPGVIMSLHPRYISFLWQVADLGCNLNMPQLRDGARVLMKLMPPDTDNTTVENLRAVCLDHAKLGENSLSPSLDSRFFGPSPSQVLYLIEVVYALLMPASATLGEDASDFQYNFLKSGGLPLVLSMLTRNNFLPSADMETRRGAYLNALKIAKLLLTAVGFGHVKAVAEACQPNADGNIPVSPINQATHDQALVLQSALQNIPNPASECMLRNVAIRLAQQISDENFFQASKYIPDICVIRAVQKIVWASGCGTVQLVFSNNDEISKIYEKTNAAKEPDGEDEQVCCEALEVMTLCFALMPTALDTLSKEKAWQTFIIDLLLHCHSKSVRQMAQEQFFLMATRCCMGHRPLLFFITLLFTVLGSTAKERAKHAGDYFTLLRHLLNYAYNSNINLPNAEVLLNNEIDWLKRIRDEVKRTGETGVEETILEGHLGVTKELLAFQTPEKKYYIGCEKGGANLIKELIDDFIFPASNVYLQYMKSGEFPTEQAIPVCSTPASINAGFELLVALAVGCVRNLKQIVDTLTDMYYLGCETLTEWEYLPPVGPRPNKGFVGLKNAGATCYMNSVIQQLYMIPPIRNGILAIEGTGTEVDDDMSGDEKQENESNVDPRDEVFSYHHQFDDKPSSKSEDRKEYNIGVLRHLQVIFGHLAASRLQYYVPRGFWKQFRLWGEPVNLREQHDALEFFNSLVDSLDEALKALGHPPMLSKVLGGSFADQKICQGCPHRYECEESFTTLNVDIRNHQNLLDSMEQYVKGDLLEGANAYHCEKCNKKVDTVKRLLIKKLPPVLAIQLKRFDYDWERECAIKFNDYFEFPRELDMEPYTVAGVAKLEGDDVNPENQVIQQNEPSEPTPPGSSKYRLVGVLVHSGQASGGHYYSYIIQRNGGDGEKNRWYKFDDGDVTECKMDDEEEMKNQCFGGEYMGEVFDHMMKRMSYRRQKRWWNAYILFYERMDSLDKDSELVKYISELSLSSTKPHQVKMPSVIECSVRKQNVQFMHNRMQYSLEYFQFIKKLLTCNSVYLNPPPGQDHLLPEAEEIAMISAQLAARFLFSTGFHTKKLVRGPASDWYDALCILLRHSKNVRYWFAHNVLFAYPNRFSEYLLECPSAEVRGAFSKLIVFIAHFSLQDGPCPSPTASPGPSTQGCDNLSLSDHLLRAVLNLLRREVSEHGRHLQQYFNLFVMYANLGLAEKTQLLKLNVPATFMLVALDEGPGPPIKYQYAELGKLYTVVSQLVRCCDVSSRMQSSINGNPPLPNPYGDTNLTAPVMPVQQLVAEILFVRTSYVKKIIEDCSNSEETVKLLRFCCWENPQFSSTVLSELLWQVAYSYTYELRPYLDLLLQILLIEDSWQTHRIHNVLKGIPDDRDGLFDTIQRSKNHYQKRAYQCIKCMVALFSNCSVAYQILQSNGDLKRKWTWAVEWLGDELERRPYTGNPQYTYNNWSPPVQSNETSNGYFLERSHSARMTLAKACELCPEECTLTKKIHIFWPVQSQGKLESLTQSLGSKVEVKSQPVEMEPDEQEAPDDQDSSPPEDTSLYPHSPGTTQFQQNNHPHGQPYTGPAAQHMNNPQRPGSGPRAQENWDGTEEVAPAPAPA</sequence>
<evidence type="ECO:0000256" key="1">
    <source>
        <dbReference type="ARBA" id="ARBA00000707"/>
    </source>
</evidence>
<keyword evidence="8" id="KW-0788">Thiol protease</keyword>
<evidence type="ECO:0000256" key="2">
    <source>
        <dbReference type="ARBA" id="ARBA00009085"/>
    </source>
</evidence>
<keyword evidence="12" id="KW-1185">Reference proteome</keyword>
<keyword evidence="7" id="KW-0378">Hydrolase</keyword>
<evidence type="ECO:0000256" key="3">
    <source>
        <dbReference type="ARBA" id="ARBA00012759"/>
    </source>
</evidence>
<keyword evidence="6" id="KW-0833">Ubl conjugation pathway</keyword>